<dbReference type="EMBL" id="CAJFCW020000006">
    <property type="protein sequence ID" value="CAG9123688.1"/>
    <property type="molecule type" value="Genomic_DNA"/>
</dbReference>
<evidence type="ECO:0000313" key="2">
    <source>
        <dbReference type="EMBL" id="CAD5227820.1"/>
    </source>
</evidence>
<dbReference type="EMBL" id="CAJFDH010000006">
    <property type="protein sequence ID" value="CAD5227820.1"/>
    <property type="molecule type" value="Genomic_DNA"/>
</dbReference>
<dbReference type="PANTHER" id="PTHR31562:SF8">
    <property type="entry name" value="ALPHA-1,6-MANNOSYLTRANSFERASE"/>
    <property type="match status" value="1"/>
</dbReference>
<dbReference type="Gene3D" id="3.90.550.10">
    <property type="entry name" value="Spore Coat Polysaccharide Biosynthesis Protein SpsA, Chain A"/>
    <property type="match status" value="1"/>
</dbReference>
<dbReference type="AlphaFoldDB" id="A0A811LJN3"/>
<dbReference type="Proteomes" id="UP000783686">
    <property type="component" value="Unassembled WGS sequence"/>
</dbReference>
<keyword evidence="3" id="KW-1185">Reference proteome</keyword>
<gene>
    <name evidence="2" type="ORF">BOKJ2_LOCUS12364</name>
</gene>
<reference evidence="2" key="1">
    <citation type="submission" date="2020-09" db="EMBL/GenBank/DDBJ databases">
        <authorList>
            <person name="Kikuchi T."/>
        </authorList>
    </citation>
    <scope>NUCLEOTIDE SEQUENCE</scope>
    <source>
        <strain evidence="2">SH1</strain>
    </source>
</reference>
<organism evidence="2 3">
    <name type="scientific">Bursaphelenchus okinawaensis</name>
    <dbReference type="NCBI Taxonomy" id="465554"/>
    <lineage>
        <taxon>Eukaryota</taxon>
        <taxon>Metazoa</taxon>
        <taxon>Ecdysozoa</taxon>
        <taxon>Nematoda</taxon>
        <taxon>Chromadorea</taxon>
        <taxon>Rhabditida</taxon>
        <taxon>Tylenchina</taxon>
        <taxon>Tylenchomorpha</taxon>
        <taxon>Aphelenchoidea</taxon>
        <taxon>Aphelenchoididae</taxon>
        <taxon>Bursaphelenchus</taxon>
    </lineage>
</organism>
<comment type="caution">
    <text evidence="2">The sequence shown here is derived from an EMBL/GenBank/DDBJ whole genome shotgun (WGS) entry which is preliminary data.</text>
</comment>
<feature type="transmembrane region" description="Helical" evidence="1">
    <location>
        <begin position="12"/>
        <end position="31"/>
    </location>
</feature>
<protein>
    <submittedName>
        <fullName evidence="2">Uncharacterized protein</fullName>
    </submittedName>
</protein>
<name>A0A811LJN3_9BILA</name>
<keyword evidence="1" id="KW-0812">Transmembrane</keyword>
<keyword evidence="1" id="KW-0472">Membrane</keyword>
<dbReference type="PANTHER" id="PTHR31562">
    <property type="entry name" value="PROTEIN CBG18972"/>
    <property type="match status" value="1"/>
</dbReference>
<dbReference type="Proteomes" id="UP000614601">
    <property type="component" value="Unassembled WGS sequence"/>
</dbReference>
<proteinExistence type="predicted"/>
<evidence type="ECO:0000256" key="1">
    <source>
        <dbReference type="SAM" id="Phobius"/>
    </source>
</evidence>
<dbReference type="InterPro" id="IPR004988">
    <property type="entry name" value="DUF273"/>
</dbReference>
<sequence length="469" mass="53811">MAVCGGISINRLFVYTFLLAAALIFLVVTKYDNSWEGRATPSVPLFKQMAADDWTVKQADLEAEQKPLAIEDIEKSLKDQPVESLAEFEKKLDKNSKLADLKKDKLAGVVKLDKNKTFKGHNATLERYLVAGEVNRTNYPKRLNMGVCQPLFGKVVVFVAYMKSSYETHYQVAQDSLKCYLASANYTLLLVDLYNDTRVNDNCPHDQLFFKKHCAASVYLEDADWMLVLDADAGVVNPNHCIEEYIDDRVDLVFYERFFNWEIASGNYLVRNTPFARDFLRRWADWQYTQPANWNGADNGVLQIHILQSVMPGAKAEIKACESIWLRGTGYDTYMAYVTCVKVMLGAQRIWPGKIKIARRAHSFIRDGYLTTDKWSEYDFMLHGWKAQAIGADGWESPYSQMFNLTECGKGYSGWHYRLNKRVSYEVIRQELSNFEKMSGTNFPKDARVHPYLSEPDIGECYPHCDDQT</sequence>
<dbReference type="Pfam" id="PF03314">
    <property type="entry name" value="DUF273"/>
    <property type="match status" value="1"/>
</dbReference>
<keyword evidence="1" id="KW-1133">Transmembrane helix</keyword>
<dbReference type="InterPro" id="IPR029044">
    <property type="entry name" value="Nucleotide-diphossugar_trans"/>
</dbReference>
<accession>A0A811LJN3</accession>
<dbReference type="OrthoDB" id="407658at2759"/>
<evidence type="ECO:0000313" key="3">
    <source>
        <dbReference type="Proteomes" id="UP000614601"/>
    </source>
</evidence>